<organism evidence="2 3">
    <name type="scientific">Trichobilharzia regenti</name>
    <name type="common">Nasal bird schistosome</name>
    <dbReference type="NCBI Taxonomy" id="157069"/>
    <lineage>
        <taxon>Eukaryota</taxon>
        <taxon>Metazoa</taxon>
        <taxon>Spiralia</taxon>
        <taxon>Lophotrochozoa</taxon>
        <taxon>Platyhelminthes</taxon>
        <taxon>Trematoda</taxon>
        <taxon>Digenea</taxon>
        <taxon>Strigeidida</taxon>
        <taxon>Schistosomatoidea</taxon>
        <taxon>Schistosomatidae</taxon>
        <taxon>Trichobilharzia</taxon>
    </lineage>
</organism>
<evidence type="ECO:0000256" key="1">
    <source>
        <dbReference type="SAM" id="MobiDB-lite"/>
    </source>
</evidence>
<dbReference type="WBParaSite" id="TREG1_124390.1">
    <property type="protein sequence ID" value="TREG1_124390.1"/>
    <property type="gene ID" value="TREG1_124390"/>
</dbReference>
<reference evidence="2" key="1">
    <citation type="submission" date="2022-06" db="EMBL/GenBank/DDBJ databases">
        <authorList>
            <person name="Berger JAMES D."/>
            <person name="Berger JAMES D."/>
        </authorList>
    </citation>
    <scope>NUCLEOTIDE SEQUENCE [LARGE SCALE GENOMIC DNA]</scope>
</reference>
<evidence type="ECO:0000313" key="3">
    <source>
        <dbReference type="WBParaSite" id="TREG1_124390.1"/>
    </source>
</evidence>
<sequence>MVIMKYSLHINSEKFLAKVKRNRQKALKFVDELVKEPDVYRQIAQDFCHIVTRLIPIMKSTTDHSSYLNAIRKVEPIIFSLNIMLKHNKVHYLLSEKTLFTSLKQVHKLLNSISPPFQNTILRNLSVQYRSQAEYSKSGDAISSAKQNVTIDRSTENNDTNIEDKCDIDQCEDVTIKSDPTTPTTAAAASSPSPDQQSQRKSRKRSKPTSP</sequence>
<reference evidence="3 4" key="2">
    <citation type="submission" date="2023-11" db="UniProtKB">
        <authorList>
            <consortium name="WormBaseParasite"/>
        </authorList>
    </citation>
    <scope>IDENTIFICATION</scope>
</reference>
<keyword evidence="2" id="KW-1185">Reference proteome</keyword>
<accession>A0AA85IW86</accession>
<feature type="compositionally biased region" description="Low complexity" evidence="1">
    <location>
        <begin position="177"/>
        <end position="199"/>
    </location>
</feature>
<evidence type="ECO:0000313" key="4">
    <source>
        <dbReference type="WBParaSite" id="TREG1_124390.2"/>
    </source>
</evidence>
<name>A0AA85IW86_TRIRE</name>
<evidence type="ECO:0000313" key="2">
    <source>
        <dbReference type="Proteomes" id="UP000050795"/>
    </source>
</evidence>
<dbReference type="AlphaFoldDB" id="A0AA85IW86"/>
<feature type="region of interest" description="Disordered" evidence="1">
    <location>
        <begin position="136"/>
        <end position="211"/>
    </location>
</feature>
<feature type="compositionally biased region" description="Basic residues" evidence="1">
    <location>
        <begin position="200"/>
        <end position="211"/>
    </location>
</feature>
<proteinExistence type="predicted"/>
<feature type="compositionally biased region" description="Polar residues" evidence="1">
    <location>
        <begin position="144"/>
        <end position="160"/>
    </location>
</feature>
<dbReference type="WBParaSite" id="TREG1_124390.2">
    <property type="protein sequence ID" value="TREG1_124390.2"/>
    <property type="gene ID" value="TREG1_124390"/>
</dbReference>
<protein>
    <submittedName>
        <fullName evidence="3 4">DH domain-containing protein</fullName>
    </submittedName>
</protein>
<dbReference type="Proteomes" id="UP000050795">
    <property type="component" value="Unassembled WGS sequence"/>
</dbReference>